<feature type="region of interest" description="Disordered" evidence="1">
    <location>
        <begin position="22"/>
        <end position="75"/>
    </location>
</feature>
<reference evidence="2" key="1">
    <citation type="submission" date="2014-05" db="EMBL/GenBank/DDBJ databases">
        <title>Genome sequence of Mycobacterium aromaticivorans strain JS19b1T (= DSM 45407T).</title>
        <authorList>
            <person name="Kwak Y."/>
            <person name="Park G.-S."/>
            <person name="Li Q.X."/>
            <person name="Lee S.-E."/>
            <person name="Shin J.-H."/>
        </authorList>
    </citation>
    <scope>NUCLEOTIDE SEQUENCE [LARGE SCALE GENOMIC DNA]</scope>
    <source>
        <strain evidence="2">JS19b1</strain>
    </source>
</reference>
<name>A0A064CMU7_9MYCO</name>
<organism evidence="2 3">
    <name type="scientific">Mycolicibacterium aromaticivorans JS19b1 = JCM 16368</name>
    <dbReference type="NCBI Taxonomy" id="1440774"/>
    <lineage>
        <taxon>Bacteria</taxon>
        <taxon>Bacillati</taxon>
        <taxon>Actinomycetota</taxon>
        <taxon>Actinomycetes</taxon>
        <taxon>Mycobacteriales</taxon>
        <taxon>Mycobacteriaceae</taxon>
        <taxon>Mycolicibacterium</taxon>
    </lineage>
</organism>
<protein>
    <submittedName>
        <fullName evidence="2">Uncharacterized protein</fullName>
    </submittedName>
</protein>
<gene>
    <name evidence="2" type="ORF">Y900_022740</name>
</gene>
<dbReference type="AlphaFoldDB" id="A0A064CMU7"/>
<feature type="compositionally biased region" description="Low complexity" evidence="1">
    <location>
        <begin position="56"/>
        <end position="68"/>
    </location>
</feature>
<comment type="caution">
    <text evidence="2">The sequence shown here is derived from an EMBL/GenBank/DDBJ whole genome shotgun (WGS) entry which is preliminary data.</text>
</comment>
<feature type="compositionally biased region" description="Basic and acidic residues" evidence="1">
    <location>
        <begin position="22"/>
        <end position="31"/>
    </location>
</feature>
<feature type="region of interest" description="Disordered" evidence="1">
    <location>
        <begin position="160"/>
        <end position="204"/>
    </location>
</feature>
<sequence length="204" mass="21471">MHARNGIHVRDHRIGGQRLLRRDTGVERLEGEQPLDALVGDEPADHAFPAAESADRGQPGQLRGQQRQRGGEVGRDEAVELQPVELGEPGTEALVAGGLIRAGELLDGGRHRCGVGVHVQRAAIGEGGPVGGGDLHEVQMVGHRCTDGGERVLDDVRHRQHGRPGVDAVAGDVGLPHPTAGEPVTLDDGDRSPATGQLHSSRQP</sequence>
<dbReference type="EMBL" id="JALN02000001">
    <property type="protein sequence ID" value="KDF01671.1"/>
    <property type="molecule type" value="Genomic_DNA"/>
</dbReference>
<evidence type="ECO:0000313" key="2">
    <source>
        <dbReference type="EMBL" id="KDF01671.1"/>
    </source>
</evidence>
<feature type="compositionally biased region" description="Polar residues" evidence="1">
    <location>
        <begin position="194"/>
        <end position="204"/>
    </location>
</feature>
<evidence type="ECO:0000313" key="3">
    <source>
        <dbReference type="Proteomes" id="UP000022835"/>
    </source>
</evidence>
<keyword evidence="3" id="KW-1185">Reference proteome</keyword>
<proteinExistence type="predicted"/>
<dbReference type="Proteomes" id="UP000022835">
    <property type="component" value="Unassembled WGS sequence"/>
</dbReference>
<accession>A0A064CMU7</accession>
<evidence type="ECO:0000256" key="1">
    <source>
        <dbReference type="SAM" id="MobiDB-lite"/>
    </source>
</evidence>